<evidence type="ECO:0008006" key="4">
    <source>
        <dbReference type="Google" id="ProtNLM"/>
    </source>
</evidence>
<dbReference type="Proteomes" id="UP000635726">
    <property type="component" value="Unassembled WGS sequence"/>
</dbReference>
<keyword evidence="1" id="KW-1003">Cell membrane</keyword>
<dbReference type="PANTHER" id="PTHR30353">
    <property type="entry name" value="INNER MEMBRANE PROTEIN DEDA-RELATED"/>
    <property type="match status" value="1"/>
</dbReference>
<feature type="transmembrane region" description="Helical" evidence="1">
    <location>
        <begin position="55"/>
        <end position="73"/>
    </location>
</feature>
<accession>A0A917PFM7</accession>
<evidence type="ECO:0000313" key="2">
    <source>
        <dbReference type="EMBL" id="GGJ75350.1"/>
    </source>
</evidence>
<dbReference type="EMBL" id="BMOE01000005">
    <property type="protein sequence ID" value="GGJ75350.1"/>
    <property type="molecule type" value="Genomic_DNA"/>
</dbReference>
<evidence type="ECO:0000256" key="1">
    <source>
        <dbReference type="RuleBase" id="RU367016"/>
    </source>
</evidence>
<dbReference type="PANTHER" id="PTHR30353:SF15">
    <property type="entry name" value="INNER MEMBRANE PROTEIN YABI"/>
    <property type="match status" value="1"/>
</dbReference>
<sequence length="204" mass="22647">MTAWLDSLSPIWLHLTTFLMMFLEGMGIPGIPGVLPMLALAESIHAHQTTLLEAILWGVAGNWFGSLAGYRLAASALRRLPARWQRVARSRRTAGIMRRWGGLAVIVSRTVGSLRTPVTLYAGASAYPWRAYLLFSLLGAVLHVGVWQTLLWRFGPEILQSFEHMQAQVLPYLLVAAALIVLLLVLKRRRAHDDTGDVEGEPQN</sequence>
<keyword evidence="3" id="KW-1185">Reference proteome</keyword>
<keyword evidence="1" id="KW-1133">Transmembrane helix</keyword>
<feature type="transmembrane region" description="Helical" evidence="1">
    <location>
        <begin position="131"/>
        <end position="149"/>
    </location>
</feature>
<comment type="caution">
    <text evidence="2">The sequence shown here is derived from an EMBL/GenBank/DDBJ whole genome shotgun (WGS) entry which is preliminary data.</text>
</comment>
<reference evidence="2" key="2">
    <citation type="submission" date="2020-09" db="EMBL/GenBank/DDBJ databases">
        <authorList>
            <person name="Sun Q."/>
            <person name="Ohkuma M."/>
        </authorList>
    </citation>
    <scope>NUCLEOTIDE SEQUENCE</scope>
    <source>
        <strain evidence="2">JCM 14371</strain>
    </source>
</reference>
<dbReference type="GO" id="GO:0005886">
    <property type="term" value="C:plasma membrane"/>
    <property type="evidence" value="ECO:0007669"/>
    <property type="project" value="UniProtKB-SubCell"/>
</dbReference>
<comment type="similarity">
    <text evidence="1">Belongs to the DedA family.</text>
</comment>
<proteinExistence type="inferred from homology"/>
<keyword evidence="1" id="KW-0812">Transmembrane</keyword>
<protein>
    <recommendedName>
        <fullName evidence="4">DedA family protein</fullName>
    </recommendedName>
</protein>
<gene>
    <name evidence="2" type="ORF">GCM10008939_19500</name>
</gene>
<dbReference type="InterPro" id="IPR032818">
    <property type="entry name" value="DedA-like"/>
</dbReference>
<evidence type="ECO:0000313" key="3">
    <source>
        <dbReference type="Proteomes" id="UP000635726"/>
    </source>
</evidence>
<feature type="transmembrane region" description="Helical" evidence="1">
    <location>
        <begin position="12"/>
        <end position="35"/>
    </location>
</feature>
<dbReference type="AlphaFoldDB" id="A0A917PFM7"/>
<keyword evidence="1" id="KW-0472">Membrane</keyword>
<name>A0A917PFM7_9DEIO</name>
<feature type="transmembrane region" description="Helical" evidence="1">
    <location>
        <begin position="169"/>
        <end position="186"/>
    </location>
</feature>
<organism evidence="2 3">
    <name type="scientific">Deinococcus aquiradiocola</name>
    <dbReference type="NCBI Taxonomy" id="393059"/>
    <lineage>
        <taxon>Bacteria</taxon>
        <taxon>Thermotogati</taxon>
        <taxon>Deinococcota</taxon>
        <taxon>Deinococci</taxon>
        <taxon>Deinococcales</taxon>
        <taxon>Deinococcaceae</taxon>
        <taxon>Deinococcus</taxon>
    </lineage>
</organism>
<reference evidence="2" key="1">
    <citation type="journal article" date="2014" name="Int. J. Syst. Evol. Microbiol.">
        <title>Complete genome sequence of Corynebacterium casei LMG S-19264T (=DSM 44701T), isolated from a smear-ripened cheese.</title>
        <authorList>
            <consortium name="US DOE Joint Genome Institute (JGI-PGF)"/>
            <person name="Walter F."/>
            <person name="Albersmeier A."/>
            <person name="Kalinowski J."/>
            <person name="Ruckert C."/>
        </authorList>
    </citation>
    <scope>NUCLEOTIDE SEQUENCE</scope>
    <source>
        <strain evidence="2">JCM 14371</strain>
    </source>
</reference>
<dbReference type="RefSeq" id="WP_188962855.1">
    <property type="nucleotide sequence ID" value="NZ_BMOE01000005.1"/>
</dbReference>
<comment type="subcellular location">
    <subcellularLocation>
        <location evidence="1">Cell membrane</location>
        <topology evidence="1">Multi-pass membrane protein</topology>
    </subcellularLocation>
</comment>